<evidence type="ECO:0000256" key="3">
    <source>
        <dbReference type="ARBA" id="ARBA00023036"/>
    </source>
</evidence>
<dbReference type="InterPro" id="IPR011989">
    <property type="entry name" value="ARM-like"/>
</dbReference>
<evidence type="ECO:0000259" key="6">
    <source>
        <dbReference type="PROSITE" id="PS51335"/>
    </source>
</evidence>
<dbReference type="GO" id="GO:0007015">
    <property type="term" value="P:actin filament organization"/>
    <property type="evidence" value="ECO:0007669"/>
    <property type="project" value="TreeGrafter"/>
</dbReference>
<dbReference type="InterPro" id="IPR001849">
    <property type="entry name" value="PH_domain"/>
</dbReference>
<dbReference type="PANTHER" id="PTHR12771:SF56">
    <property type="entry name" value="CED-12"/>
    <property type="match status" value="1"/>
</dbReference>
<dbReference type="InterPro" id="IPR011993">
    <property type="entry name" value="PH-like_dom_sf"/>
</dbReference>
<dbReference type="Gene3D" id="2.30.29.30">
    <property type="entry name" value="Pleckstrin-homology domain (PH domain)/Phosphotyrosine-binding domain (PTB)"/>
    <property type="match status" value="1"/>
</dbReference>
<comment type="function">
    <text evidence="4">Involved in cytoskeletal rearrangements required for phagocytosis of apoptotic cells and cell motility. Acts in association with DOCK1 and CRK. Was initially proposed to be required in complex with DOCK1 to activate Rac Rho small GTPases. May enhance the guanine nucleotide exchange factor (GEF) activity of DOCK1.</text>
</comment>
<dbReference type="AlphaFoldDB" id="A0A0D7AP81"/>
<dbReference type="InterPro" id="IPR006816">
    <property type="entry name" value="ELMO_dom"/>
</dbReference>
<accession>A0A0D7AP81</accession>
<dbReference type="InterPro" id="IPR024574">
    <property type="entry name" value="ELMO_ARM"/>
</dbReference>
<dbReference type="Gene3D" id="1.25.10.10">
    <property type="entry name" value="Leucine-rich Repeat Variant"/>
    <property type="match status" value="1"/>
</dbReference>
<feature type="domain" description="ELMO" evidence="6">
    <location>
        <begin position="378"/>
        <end position="532"/>
    </location>
</feature>
<dbReference type="GO" id="GO:0017124">
    <property type="term" value="F:SH3 domain binding"/>
    <property type="evidence" value="ECO:0007669"/>
    <property type="project" value="UniProtKB-KW"/>
</dbReference>
<proteinExistence type="predicted"/>
<name>A0A0D7AP81_9AGAR</name>
<dbReference type="EMBL" id="KN881618">
    <property type="protein sequence ID" value="KIY53372.1"/>
    <property type="molecule type" value="Genomic_DNA"/>
</dbReference>
<protein>
    <recommendedName>
        <fullName evidence="6">ELMO domain-containing protein</fullName>
    </recommendedName>
</protein>
<feature type="region of interest" description="Disordered" evidence="5">
    <location>
        <begin position="1"/>
        <end position="42"/>
    </location>
</feature>
<dbReference type="Pfam" id="PF11841">
    <property type="entry name" value="ELMO_ARM"/>
    <property type="match status" value="1"/>
</dbReference>
<dbReference type="PROSITE" id="PS51335">
    <property type="entry name" value="ELMO"/>
    <property type="match status" value="1"/>
</dbReference>
<evidence type="ECO:0000313" key="7">
    <source>
        <dbReference type="EMBL" id="KIY53372.1"/>
    </source>
</evidence>
<sequence>MSNGVHNSARSPLGQTPSASKPGLVPTNSVTYTTTGPDGQPLQKTVRARIEPTLTVADVVKQLCINLKMTGSPTYFALRDEKDELVTNENLRKMIKNKVNLKCVECNTIVYARLLNSFGRLVNAPRREAGEIADKIAWREENLRDDKLKLTLFSLQKYIKEEEFASSFIEHAGLGSLVDVIATSHGNTLAYALAAMQNLMELEYGWETLSGDFILRIVQILSSPHSLINVCRPATAILKKLVEADPRSFPGTSGVSTSQGTPVPGSIYRYGFGVVFEQMRKEPGFLQTVISRLGSADTAMAQYSMMLINSLLSHADDAKWEEFITQLENLNVRKAVARLMSSHTIDDLMSCILDFQANMIRIAYRKKTTPIDPQNEPAHYKALNNVWESSGIEPGVDQQGETLKWRKLGFDTEDVAQEFSDVGVLGLECLVRFSSMIKCSILNLSQLSRPQERRCPIARASNEVVELLSEHWAIFAPGYSTSTAFQPFFLEFYRVHVLVAQFFIRMWNESGAVQSDFARVVALAHSQIKHTLKNENSRKWYEVEHDLLQCEYRTVRDRQMKELELEDDLLSKIPVRNLRSKLYKESYEFVRQQRIQCLFQGAWFVNAVPSSPQTTNRRPSRPWRFMRLDNGLKYIHYVDSTVKFLVRAGLEDLPERIEVAAISEIATGTCALPPGVLRDASDLSPNTNAPLEVSPLSFSLMSVQEGSLADVIAADHSRWADWTDGLNMLRRDGGHVTSKETAGYVHALTEIGLKIQLLNLSGEMVEIPSGLAAGPSPMNTDFFFSDLI</sequence>
<dbReference type="GO" id="GO:0006915">
    <property type="term" value="P:apoptotic process"/>
    <property type="evidence" value="ECO:0007669"/>
    <property type="project" value="UniProtKB-KW"/>
</dbReference>
<dbReference type="Proteomes" id="UP000054144">
    <property type="component" value="Unassembled WGS sequence"/>
</dbReference>
<evidence type="ECO:0000256" key="4">
    <source>
        <dbReference type="ARBA" id="ARBA00024863"/>
    </source>
</evidence>
<feature type="compositionally biased region" description="Polar residues" evidence="5">
    <location>
        <begin position="26"/>
        <end position="37"/>
    </location>
</feature>
<keyword evidence="8" id="KW-1185">Reference proteome</keyword>
<feature type="compositionally biased region" description="Polar residues" evidence="5">
    <location>
        <begin position="1"/>
        <end position="19"/>
    </location>
</feature>
<dbReference type="InterPro" id="IPR050868">
    <property type="entry name" value="ELMO_domain-containing"/>
</dbReference>
<dbReference type="Pfam" id="PF16457">
    <property type="entry name" value="PH_12"/>
    <property type="match status" value="1"/>
</dbReference>
<dbReference type="OrthoDB" id="28413at2759"/>
<evidence type="ECO:0000256" key="1">
    <source>
        <dbReference type="ARBA" id="ARBA00022703"/>
    </source>
</evidence>
<organism evidence="7 8">
    <name type="scientific">Fistulina hepatica ATCC 64428</name>
    <dbReference type="NCBI Taxonomy" id="1128425"/>
    <lineage>
        <taxon>Eukaryota</taxon>
        <taxon>Fungi</taxon>
        <taxon>Dikarya</taxon>
        <taxon>Basidiomycota</taxon>
        <taxon>Agaricomycotina</taxon>
        <taxon>Agaricomycetes</taxon>
        <taxon>Agaricomycetidae</taxon>
        <taxon>Agaricales</taxon>
        <taxon>Fistulinaceae</taxon>
        <taxon>Fistulina</taxon>
    </lineage>
</organism>
<dbReference type="GO" id="GO:0005886">
    <property type="term" value="C:plasma membrane"/>
    <property type="evidence" value="ECO:0007669"/>
    <property type="project" value="TreeGrafter"/>
</dbReference>
<dbReference type="SUPFAM" id="SSF48371">
    <property type="entry name" value="ARM repeat"/>
    <property type="match status" value="1"/>
</dbReference>
<dbReference type="PANTHER" id="PTHR12771">
    <property type="entry name" value="ENGULFMENT AND CELL MOTILITY"/>
    <property type="match status" value="1"/>
</dbReference>
<evidence type="ECO:0000256" key="5">
    <source>
        <dbReference type="SAM" id="MobiDB-lite"/>
    </source>
</evidence>
<dbReference type="InterPro" id="IPR016024">
    <property type="entry name" value="ARM-type_fold"/>
</dbReference>
<evidence type="ECO:0000313" key="8">
    <source>
        <dbReference type="Proteomes" id="UP000054144"/>
    </source>
</evidence>
<dbReference type="Pfam" id="PF04727">
    <property type="entry name" value="ELMO_CED12"/>
    <property type="match status" value="1"/>
</dbReference>
<reference evidence="7 8" key="1">
    <citation type="journal article" date="2015" name="Fungal Genet. Biol.">
        <title>Evolution of novel wood decay mechanisms in Agaricales revealed by the genome sequences of Fistulina hepatica and Cylindrobasidium torrendii.</title>
        <authorList>
            <person name="Floudas D."/>
            <person name="Held B.W."/>
            <person name="Riley R."/>
            <person name="Nagy L.G."/>
            <person name="Koehler G."/>
            <person name="Ransdell A.S."/>
            <person name="Younus H."/>
            <person name="Chow J."/>
            <person name="Chiniquy J."/>
            <person name="Lipzen A."/>
            <person name="Tritt A."/>
            <person name="Sun H."/>
            <person name="Haridas S."/>
            <person name="LaButti K."/>
            <person name="Ohm R.A."/>
            <person name="Kues U."/>
            <person name="Blanchette R.A."/>
            <person name="Grigoriev I.V."/>
            <person name="Minto R.E."/>
            <person name="Hibbett D.S."/>
        </authorList>
    </citation>
    <scope>NUCLEOTIDE SEQUENCE [LARGE SCALE GENOMIC DNA]</scope>
    <source>
        <strain evidence="7 8">ATCC 64428</strain>
    </source>
</reference>
<keyword evidence="2" id="KW-0581">Phagocytosis</keyword>
<dbReference type="GO" id="GO:0048870">
    <property type="term" value="P:cell motility"/>
    <property type="evidence" value="ECO:0007669"/>
    <property type="project" value="TreeGrafter"/>
</dbReference>
<gene>
    <name evidence="7" type="ORF">FISHEDRAFT_33437</name>
</gene>
<evidence type="ECO:0000256" key="2">
    <source>
        <dbReference type="ARBA" id="ARBA00022907"/>
    </source>
</evidence>
<keyword evidence="1" id="KW-0053">Apoptosis</keyword>
<keyword evidence="3" id="KW-0729">SH3-binding</keyword>